<accession>A0A0C3FLD5</accession>
<dbReference type="HOGENOM" id="CLU_2321211_0_0_1"/>
<feature type="domain" description="DUF6533" evidence="1">
    <location>
        <begin position="29"/>
        <end position="57"/>
    </location>
</feature>
<keyword evidence="3" id="KW-1185">Reference proteome</keyword>
<dbReference type="Pfam" id="PF20151">
    <property type="entry name" value="DUF6533"/>
    <property type="match status" value="1"/>
</dbReference>
<protein>
    <recommendedName>
        <fullName evidence="1">DUF6533 domain-containing protein</fullName>
    </recommendedName>
</protein>
<reference evidence="2 3" key="1">
    <citation type="submission" date="2014-04" db="EMBL/GenBank/DDBJ databases">
        <authorList>
            <consortium name="DOE Joint Genome Institute"/>
            <person name="Kuo A."/>
            <person name="Tarkka M."/>
            <person name="Buscot F."/>
            <person name="Kohler A."/>
            <person name="Nagy L.G."/>
            <person name="Floudas D."/>
            <person name="Copeland A."/>
            <person name="Barry K.W."/>
            <person name="Cichocki N."/>
            <person name="Veneault-Fourrey C."/>
            <person name="LaButti K."/>
            <person name="Lindquist E.A."/>
            <person name="Lipzen A."/>
            <person name="Lundell T."/>
            <person name="Morin E."/>
            <person name="Murat C."/>
            <person name="Sun H."/>
            <person name="Tunlid A."/>
            <person name="Henrissat B."/>
            <person name="Grigoriev I.V."/>
            <person name="Hibbett D.S."/>
            <person name="Martin F."/>
            <person name="Nordberg H.P."/>
            <person name="Cantor M.N."/>
            <person name="Hua S.X."/>
        </authorList>
    </citation>
    <scope>NUCLEOTIDE SEQUENCE [LARGE SCALE GENOMIC DNA]</scope>
    <source>
        <strain evidence="2 3">F 1598</strain>
    </source>
</reference>
<dbReference type="Proteomes" id="UP000054166">
    <property type="component" value="Unassembled WGS sequence"/>
</dbReference>
<gene>
    <name evidence="2" type="ORF">PILCRDRAFT_822433</name>
</gene>
<dbReference type="OrthoDB" id="2658772at2759"/>
<name>A0A0C3FLD5_PILCF</name>
<evidence type="ECO:0000259" key="1">
    <source>
        <dbReference type="Pfam" id="PF20151"/>
    </source>
</evidence>
<evidence type="ECO:0000313" key="2">
    <source>
        <dbReference type="EMBL" id="KIM80306.1"/>
    </source>
</evidence>
<evidence type="ECO:0000313" key="3">
    <source>
        <dbReference type="Proteomes" id="UP000054166"/>
    </source>
</evidence>
<sequence length="99" mass="10936">MSLAPSTTSYAPFNPKASAFFKEVQNSNYLNVAFLMLLLYDHAITLDKEVAWIWTSVKCILSDRLCADRCPKAPMAAAKSNLPYKSLCNHMADSAAEDS</sequence>
<dbReference type="EMBL" id="KN833004">
    <property type="protein sequence ID" value="KIM80306.1"/>
    <property type="molecule type" value="Genomic_DNA"/>
</dbReference>
<dbReference type="InParanoid" id="A0A0C3FLD5"/>
<proteinExistence type="predicted"/>
<dbReference type="InterPro" id="IPR045340">
    <property type="entry name" value="DUF6533"/>
</dbReference>
<dbReference type="AlphaFoldDB" id="A0A0C3FLD5"/>
<organism evidence="2 3">
    <name type="scientific">Piloderma croceum (strain F 1598)</name>
    <dbReference type="NCBI Taxonomy" id="765440"/>
    <lineage>
        <taxon>Eukaryota</taxon>
        <taxon>Fungi</taxon>
        <taxon>Dikarya</taxon>
        <taxon>Basidiomycota</taxon>
        <taxon>Agaricomycotina</taxon>
        <taxon>Agaricomycetes</taxon>
        <taxon>Agaricomycetidae</taxon>
        <taxon>Atheliales</taxon>
        <taxon>Atheliaceae</taxon>
        <taxon>Piloderma</taxon>
    </lineage>
</organism>
<reference evidence="3" key="2">
    <citation type="submission" date="2015-01" db="EMBL/GenBank/DDBJ databases">
        <title>Evolutionary Origins and Diversification of the Mycorrhizal Mutualists.</title>
        <authorList>
            <consortium name="DOE Joint Genome Institute"/>
            <consortium name="Mycorrhizal Genomics Consortium"/>
            <person name="Kohler A."/>
            <person name="Kuo A."/>
            <person name="Nagy L.G."/>
            <person name="Floudas D."/>
            <person name="Copeland A."/>
            <person name="Barry K.W."/>
            <person name="Cichocki N."/>
            <person name="Veneault-Fourrey C."/>
            <person name="LaButti K."/>
            <person name="Lindquist E.A."/>
            <person name="Lipzen A."/>
            <person name="Lundell T."/>
            <person name="Morin E."/>
            <person name="Murat C."/>
            <person name="Riley R."/>
            <person name="Ohm R."/>
            <person name="Sun H."/>
            <person name="Tunlid A."/>
            <person name="Henrissat B."/>
            <person name="Grigoriev I.V."/>
            <person name="Hibbett D.S."/>
            <person name="Martin F."/>
        </authorList>
    </citation>
    <scope>NUCLEOTIDE SEQUENCE [LARGE SCALE GENOMIC DNA]</scope>
    <source>
        <strain evidence="3">F 1598</strain>
    </source>
</reference>